<keyword evidence="8 14" id="KW-0436">Ligase</keyword>
<organism evidence="14 15">
    <name type="scientific">Desulfobacula phenolica</name>
    <dbReference type="NCBI Taxonomy" id="90732"/>
    <lineage>
        <taxon>Bacteria</taxon>
        <taxon>Pseudomonadati</taxon>
        <taxon>Thermodesulfobacteriota</taxon>
        <taxon>Desulfobacteria</taxon>
        <taxon>Desulfobacterales</taxon>
        <taxon>Desulfobacteraceae</taxon>
        <taxon>Desulfobacula</taxon>
    </lineage>
</organism>
<dbReference type="InterPro" id="IPR005863">
    <property type="entry name" value="UDP-N-AcMur_synth"/>
</dbReference>
<dbReference type="GO" id="GO:0008765">
    <property type="term" value="F:UDP-N-acetylmuramoylalanyl-D-glutamate-2,6-diaminopimelate ligase activity"/>
    <property type="evidence" value="ECO:0007669"/>
    <property type="project" value="UniProtKB-UniRule"/>
</dbReference>
<evidence type="ECO:0000259" key="11">
    <source>
        <dbReference type="Pfam" id="PF01225"/>
    </source>
</evidence>
<feature type="binding site" evidence="7">
    <location>
        <begin position="155"/>
        <end position="156"/>
    </location>
    <ligand>
        <name>UDP-N-acetyl-alpha-D-muramoyl-L-alanyl-D-glutamate</name>
        <dbReference type="ChEBI" id="CHEBI:83900"/>
    </ligand>
</feature>
<keyword evidence="7" id="KW-0460">Magnesium</keyword>
<evidence type="ECO:0000313" key="14">
    <source>
        <dbReference type="EMBL" id="SDT84101.1"/>
    </source>
</evidence>
<dbReference type="InterPro" id="IPR036615">
    <property type="entry name" value="Mur_ligase_C_dom_sf"/>
</dbReference>
<keyword evidence="8" id="KW-0547">Nucleotide-binding</keyword>
<dbReference type="InterPro" id="IPR013221">
    <property type="entry name" value="Mur_ligase_cen"/>
</dbReference>
<evidence type="ECO:0000259" key="13">
    <source>
        <dbReference type="Pfam" id="PF08245"/>
    </source>
</evidence>
<evidence type="ECO:0000256" key="2">
    <source>
        <dbReference type="ARBA" id="ARBA00022618"/>
    </source>
</evidence>
<evidence type="ECO:0000256" key="6">
    <source>
        <dbReference type="ARBA" id="ARBA00023316"/>
    </source>
</evidence>
<dbReference type="GO" id="GO:0047480">
    <property type="term" value="F:UDP-N-acetylmuramoyl-tripeptide-D-alanyl-D-alanine ligase activity"/>
    <property type="evidence" value="ECO:0007669"/>
    <property type="project" value="UniProtKB-UniRule"/>
</dbReference>
<dbReference type="InterPro" id="IPR036565">
    <property type="entry name" value="Mur-like_cat_sf"/>
</dbReference>
<dbReference type="GO" id="GO:0009252">
    <property type="term" value="P:peptidoglycan biosynthetic process"/>
    <property type="evidence" value="ECO:0007669"/>
    <property type="project" value="UniProtKB-UniRule"/>
</dbReference>
<comment type="catalytic activity">
    <reaction evidence="8 10">
        <text>D-alanyl-D-alanine + UDP-N-acetyl-alpha-D-muramoyl-L-alanyl-gamma-D-glutamyl-meso-2,6-diaminopimelate + ATP = UDP-N-acetyl-alpha-D-muramoyl-L-alanyl-gamma-D-glutamyl-meso-2,6-diaminopimeloyl-D-alanyl-D-alanine + ADP + phosphate + H(+)</text>
        <dbReference type="Rhea" id="RHEA:28374"/>
        <dbReference type="ChEBI" id="CHEBI:15378"/>
        <dbReference type="ChEBI" id="CHEBI:30616"/>
        <dbReference type="ChEBI" id="CHEBI:43474"/>
        <dbReference type="ChEBI" id="CHEBI:57822"/>
        <dbReference type="ChEBI" id="CHEBI:61386"/>
        <dbReference type="ChEBI" id="CHEBI:83905"/>
        <dbReference type="ChEBI" id="CHEBI:456216"/>
        <dbReference type="EC" id="6.3.2.10"/>
    </reaction>
</comment>
<dbReference type="SUPFAM" id="SSF63418">
    <property type="entry name" value="MurE/MurF N-terminal domain"/>
    <property type="match status" value="2"/>
</dbReference>
<keyword evidence="8" id="KW-0067">ATP-binding</keyword>
<dbReference type="PANTHER" id="PTHR23135">
    <property type="entry name" value="MUR LIGASE FAMILY MEMBER"/>
    <property type="match status" value="1"/>
</dbReference>
<comment type="similarity">
    <text evidence="1 7">Belongs to the MurCDEF family. MurE subfamily.</text>
</comment>
<dbReference type="GO" id="GO:0008766">
    <property type="term" value="F:UDP-N-acetylmuramoylalanyl-D-glutamyl-2,6-diaminopimelate-D-alanyl-D-alanine ligase activity"/>
    <property type="evidence" value="ECO:0007669"/>
    <property type="project" value="RHEA"/>
</dbReference>
<feature type="domain" description="Mur ligase C-terminal" evidence="12">
    <location>
        <begin position="845"/>
        <end position="971"/>
    </location>
</feature>
<dbReference type="EC" id="6.3.2.13" evidence="7"/>
<comment type="caution">
    <text evidence="7">Lacks conserved residue(s) required for the propagation of feature annotation.</text>
</comment>
<evidence type="ECO:0000313" key="15">
    <source>
        <dbReference type="Proteomes" id="UP000199608"/>
    </source>
</evidence>
<feature type="modified residue" description="N6-carboxylysine" evidence="7">
    <location>
        <position position="222"/>
    </location>
</feature>
<evidence type="ECO:0000256" key="3">
    <source>
        <dbReference type="ARBA" id="ARBA00022960"/>
    </source>
</evidence>
<feature type="domain" description="Mur ligase C-terminal" evidence="12">
    <location>
        <begin position="338"/>
        <end position="478"/>
    </location>
</feature>
<evidence type="ECO:0000256" key="5">
    <source>
        <dbReference type="ARBA" id="ARBA00023306"/>
    </source>
</evidence>
<keyword evidence="5 8" id="KW-0131">Cell cycle</keyword>
<comment type="catalytic activity">
    <reaction evidence="7">
        <text>UDP-N-acetyl-alpha-D-muramoyl-L-alanyl-D-glutamate + meso-2,6-diaminopimelate + ATP = UDP-N-acetyl-alpha-D-muramoyl-L-alanyl-gamma-D-glutamyl-meso-2,6-diaminopimelate + ADP + phosphate + H(+)</text>
        <dbReference type="Rhea" id="RHEA:23676"/>
        <dbReference type="ChEBI" id="CHEBI:15378"/>
        <dbReference type="ChEBI" id="CHEBI:30616"/>
        <dbReference type="ChEBI" id="CHEBI:43474"/>
        <dbReference type="ChEBI" id="CHEBI:57791"/>
        <dbReference type="ChEBI" id="CHEBI:83900"/>
        <dbReference type="ChEBI" id="CHEBI:83905"/>
        <dbReference type="ChEBI" id="CHEBI:456216"/>
        <dbReference type="EC" id="6.3.2.13"/>
    </reaction>
</comment>
<feature type="binding site" evidence="7">
    <location>
        <position position="476"/>
    </location>
    <ligand>
        <name>meso-2,6-diaminopimelate</name>
        <dbReference type="ChEBI" id="CHEBI:57791"/>
    </ligand>
</feature>
<protein>
    <recommendedName>
        <fullName evidence="7 8">Multifunctional fusion protein</fullName>
    </recommendedName>
    <domain>
        <recommendedName>
            <fullName evidence="7">UDP-N-acetylmuramoyl-L-alanyl-D-glutamate--2,6-diaminopimelate ligase</fullName>
            <ecNumber evidence="7">6.3.2.13</ecNumber>
        </recommendedName>
        <alternativeName>
            <fullName evidence="7">Meso-A2pm-adding enzyme</fullName>
        </alternativeName>
        <alternativeName>
            <fullName evidence="7">Meso-diaminopimelate-adding enzyme</fullName>
        </alternativeName>
        <alternativeName>
            <fullName evidence="7">UDP-MurNAc-L-Ala-D-Glu:meso-diaminopimelate ligase</fullName>
        </alternativeName>
        <alternativeName>
            <fullName evidence="7">UDP-MurNAc-tripeptide synthetase</fullName>
        </alternativeName>
        <alternativeName>
            <fullName evidence="7">UDP-N-acetylmuramyl-tripeptide synthetase</fullName>
        </alternativeName>
    </domain>
    <domain>
        <recommendedName>
            <fullName evidence="8">UDP-N-acetylmuramoyl-tripeptide--D-alanyl-D-alanine ligase</fullName>
            <ecNumber evidence="8">6.3.2.10</ecNumber>
        </recommendedName>
        <alternativeName>
            <fullName evidence="8">D-alanyl-D-alanine-adding enzyme</fullName>
        </alternativeName>
    </domain>
</protein>
<feature type="binding site" evidence="7">
    <location>
        <position position="480"/>
    </location>
    <ligand>
        <name>meso-2,6-diaminopimelate</name>
        <dbReference type="ChEBI" id="CHEBI:57791"/>
    </ligand>
</feature>
<dbReference type="NCBIfam" id="TIGR01085">
    <property type="entry name" value="murE"/>
    <property type="match status" value="1"/>
</dbReference>
<evidence type="ECO:0000256" key="4">
    <source>
        <dbReference type="ARBA" id="ARBA00022984"/>
    </source>
</evidence>
<keyword evidence="15" id="KW-1185">Reference proteome</keyword>
<evidence type="ECO:0000256" key="8">
    <source>
        <dbReference type="HAMAP-Rule" id="MF_02019"/>
    </source>
</evidence>
<dbReference type="InterPro" id="IPR004101">
    <property type="entry name" value="Mur_ligase_C"/>
</dbReference>
<dbReference type="Gene3D" id="3.40.1190.10">
    <property type="entry name" value="Mur-like, catalytic domain"/>
    <property type="match status" value="2"/>
</dbReference>
<dbReference type="Pfam" id="PF08245">
    <property type="entry name" value="Mur_ligase_M"/>
    <property type="match status" value="2"/>
</dbReference>
<keyword evidence="2 8" id="KW-0132">Cell division</keyword>
<dbReference type="NCBIfam" id="NF001126">
    <property type="entry name" value="PRK00139.1-4"/>
    <property type="match status" value="1"/>
</dbReference>
<dbReference type="GO" id="GO:0071555">
    <property type="term" value="P:cell wall organization"/>
    <property type="evidence" value="ECO:0007669"/>
    <property type="project" value="UniProtKB-KW"/>
</dbReference>
<comment type="similarity">
    <text evidence="8">Belongs to the MurCDEF family. MurF subfamily.</text>
</comment>
<accession>A0A1H2DMZ4</accession>
<feature type="binding site" evidence="8">
    <location>
        <begin position="634"/>
        <end position="640"/>
    </location>
    <ligand>
        <name>ATP</name>
        <dbReference type="ChEBI" id="CHEBI:30616"/>
    </ligand>
</feature>
<comment type="function">
    <text evidence="7">Catalyzes the addition of meso-diaminopimelic acid to the nucleotide precursor UDP-N-acetylmuramoyl-L-alanyl-D-glutamate (UMAG) in the biosynthesis of bacterial cell-wall peptidoglycan.</text>
</comment>
<evidence type="ECO:0000256" key="7">
    <source>
        <dbReference type="HAMAP-Rule" id="MF_00208"/>
    </source>
</evidence>
<dbReference type="SUPFAM" id="SSF53244">
    <property type="entry name" value="MurD-like peptide ligases, peptide-binding domain"/>
    <property type="match status" value="2"/>
</dbReference>
<feature type="binding site" evidence="7">
    <location>
        <position position="182"/>
    </location>
    <ligand>
        <name>UDP-N-acetyl-alpha-D-muramoyl-L-alanyl-D-glutamate</name>
        <dbReference type="ChEBI" id="CHEBI:83900"/>
    </ligand>
</feature>
<dbReference type="SUPFAM" id="SSF53623">
    <property type="entry name" value="MurD-like peptide ligases, catalytic domain"/>
    <property type="match status" value="2"/>
</dbReference>
<evidence type="ECO:0000256" key="9">
    <source>
        <dbReference type="RuleBase" id="RU004135"/>
    </source>
</evidence>
<feature type="domain" description="Mur ligase central" evidence="13">
    <location>
        <begin position="111"/>
        <end position="316"/>
    </location>
</feature>
<keyword evidence="8" id="KW-0963">Cytoplasm</keyword>
<keyword evidence="4 8" id="KW-0573">Peptidoglycan synthesis</keyword>
<dbReference type="GO" id="GO:0051301">
    <property type="term" value="P:cell division"/>
    <property type="evidence" value="ECO:0007669"/>
    <property type="project" value="UniProtKB-KW"/>
</dbReference>
<dbReference type="InterPro" id="IPR000713">
    <property type="entry name" value="Mur_ligase_N"/>
</dbReference>
<dbReference type="InterPro" id="IPR035911">
    <property type="entry name" value="MurE/MurF_N"/>
</dbReference>
<feature type="short sequence motif" description="Meso-diaminopimelate recognition motif" evidence="7">
    <location>
        <begin position="411"/>
        <end position="414"/>
    </location>
</feature>
<feature type="binding site" evidence="7">
    <location>
        <begin position="411"/>
        <end position="414"/>
    </location>
    <ligand>
        <name>meso-2,6-diaminopimelate</name>
        <dbReference type="ChEBI" id="CHEBI:57791"/>
    </ligand>
</feature>
<dbReference type="Pfam" id="PF02875">
    <property type="entry name" value="Mur_ligase_C"/>
    <property type="match status" value="2"/>
</dbReference>
<comment type="pathway">
    <text evidence="8 9">Cell wall biogenesis; peptidoglycan biosynthesis.</text>
</comment>
<feature type="domain" description="Mur ligase N-terminal catalytic" evidence="11">
    <location>
        <begin position="538"/>
        <end position="583"/>
    </location>
</feature>
<dbReference type="GO" id="GO:0005524">
    <property type="term" value="F:ATP binding"/>
    <property type="evidence" value="ECO:0007669"/>
    <property type="project" value="UniProtKB-UniRule"/>
</dbReference>
<feature type="domain" description="Mur ligase central" evidence="13">
    <location>
        <begin position="632"/>
        <end position="823"/>
    </location>
</feature>
<evidence type="ECO:0000259" key="12">
    <source>
        <dbReference type="Pfam" id="PF02875"/>
    </source>
</evidence>
<feature type="binding site" evidence="7">
    <location>
        <position position="35"/>
    </location>
    <ligand>
        <name>UDP-N-acetyl-alpha-D-muramoyl-L-alanyl-D-glutamate</name>
        <dbReference type="ChEBI" id="CHEBI:83900"/>
    </ligand>
</feature>
<gene>
    <name evidence="8" type="primary">murF</name>
    <name evidence="7" type="synonym">murE</name>
    <name evidence="14" type="ORF">SAMN04487931_101123</name>
</gene>
<proteinExistence type="inferred from homology"/>
<dbReference type="EC" id="6.3.2.10" evidence="8"/>
<dbReference type="Pfam" id="PF01225">
    <property type="entry name" value="Mur_ligase"/>
    <property type="match status" value="2"/>
</dbReference>
<sequence>MKLSALIKDCSLTASDSFEDMDIHDPDIFFISSNSKQIRPNGLFIAIKGFEADGHDYIEQAFENGAAAVIAQTNPKNINNVILVENTRLAMASIAANFYGNPSKDLTLVGITGTNGKTTTTWLLESIFKACGFSTGVIGTINIRYNDQTFDTPVTTPDSIDLQKNLYDMKQAGVTHVIMEVSSHGLDLNRVDFCRFDAGVFTNLTQDHLDYHKTIDAYFDCKKRFFTRFLGSNGKNDAPAILNIDDPKGESLFNSLACPTLAVSTKKKTDIFAQSVKDDIHGLSGTICLPGGSFNLTTSLTGKFNLENILCAAGAAHALNIKLEQIKKGLENCPAVPGRLEKINTPIDRYIFVDYAHTPDALESILTTLKQMAPKRIITVFGCGGDRDRSKRPLMGFIACKASDITIITSDNPRSEYPDDIINDICEKLDTFDKLSENDLSFNPFKKGYMVEVDRKKAIKKAVFISKPGDIIVAAGKGHETYQITDTGTLHFDDKEELKNAAIEFADQFTPIAWKTEDLSRALNTDPVFSNIKKNHSFSGISTDSRTIAQTHIFLALKGETFDGHIFIKRLIDQGIKGFITQKGFFDTLDQNTRKKIFQSSLIIFETRNTLTGLGLLARYQRLRSNVKLIAITGSSGKTTTRKITQEIFKTQYHTHATTGNFNNEIGLPLTLLNLSHAHEWAIVEMGMNHPGEISRLSRIALPDIAVVTNTAGVHLEGLGSVENVATAKAEIFEGIRKNATAILFADDPRRCILEAKARENNAIKTVLFFGSGYDADFQSADIKTLAGSTQFTAKFNDQKIACSINSPALFMVDNCLAAICAASIAGICREGIKKGLRAFTPVSGRMNIFRLSDSIHMIDDTYNANPASVTQAINTLQRVSAGKNSIAVLGDMLELGTKSDRLHRQIGLKIALSGISKLFVFGDQAKHMIDGAVENGFSEDNIFHGSKDEIARKILEQSDRETWILVKGSRGMAMETIIQKLQTLLN</sequence>
<feature type="binding site" evidence="7">
    <location>
        <position position="190"/>
    </location>
    <ligand>
        <name>UDP-N-acetyl-alpha-D-muramoyl-L-alanyl-D-glutamate</name>
        <dbReference type="ChEBI" id="CHEBI:83900"/>
    </ligand>
</feature>
<keyword evidence="6 8" id="KW-0961">Cell wall biogenesis/degradation</keyword>
<dbReference type="NCBIfam" id="TIGR01143">
    <property type="entry name" value="murF"/>
    <property type="match status" value="1"/>
</dbReference>
<name>A0A1H2DMZ4_9BACT</name>
<feature type="domain" description="Mur ligase N-terminal catalytic" evidence="11">
    <location>
        <begin position="28"/>
        <end position="99"/>
    </location>
</feature>
<keyword evidence="3 8" id="KW-0133">Cell shape</keyword>
<dbReference type="GO" id="GO:0000287">
    <property type="term" value="F:magnesium ion binding"/>
    <property type="evidence" value="ECO:0007669"/>
    <property type="project" value="UniProtKB-UniRule"/>
</dbReference>
<dbReference type="GO" id="GO:0008360">
    <property type="term" value="P:regulation of cell shape"/>
    <property type="evidence" value="ECO:0007669"/>
    <property type="project" value="UniProtKB-KW"/>
</dbReference>
<dbReference type="Gene3D" id="3.40.1390.10">
    <property type="entry name" value="MurE/MurF, N-terminal domain"/>
    <property type="match status" value="2"/>
</dbReference>
<dbReference type="Proteomes" id="UP000199608">
    <property type="component" value="Unassembled WGS sequence"/>
</dbReference>
<dbReference type="EMBL" id="FNLL01000001">
    <property type="protein sequence ID" value="SDT84101.1"/>
    <property type="molecule type" value="Genomic_DNA"/>
</dbReference>
<dbReference type="RefSeq" id="WP_092229443.1">
    <property type="nucleotide sequence ID" value="NZ_FNLL01000001.1"/>
</dbReference>
<comment type="function">
    <text evidence="8 10">Involved in cell wall formation. Catalyzes the final step in the synthesis of UDP-N-acetylmuramoyl-pentapeptide, the precursor of murein.</text>
</comment>
<dbReference type="HAMAP" id="MF_00208">
    <property type="entry name" value="MurE"/>
    <property type="match status" value="1"/>
</dbReference>
<comment type="cofactor">
    <cofactor evidence="7">
        <name>Mg(2+)</name>
        <dbReference type="ChEBI" id="CHEBI:18420"/>
    </cofactor>
</comment>
<dbReference type="InterPro" id="IPR005761">
    <property type="entry name" value="UDP-N-AcMur-Glu-dNH2Pim_ligase"/>
</dbReference>
<dbReference type="UniPathway" id="UPA00219"/>
<dbReference type="AlphaFoldDB" id="A0A1H2DMZ4"/>
<feature type="binding site" evidence="7">
    <location>
        <position position="387"/>
    </location>
    <ligand>
        <name>meso-2,6-diaminopimelate</name>
        <dbReference type="ChEBI" id="CHEBI:57791"/>
    </ligand>
</feature>
<feature type="binding site" evidence="7">
    <location>
        <begin position="113"/>
        <end position="119"/>
    </location>
    <ligand>
        <name>ATP</name>
        <dbReference type="ChEBI" id="CHEBI:30616"/>
    </ligand>
</feature>
<dbReference type="Gene3D" id="3.90.190.20">
    <property type="entry name" value="Mur ligase, C-terminal domain"/>
    <property type="match status" value="2"/>
</dbReference>
<comment type="PTM">
    <text evidence="7">Carboxylation is probably crucial for Mg(2+) binding and, consequently, for the gamma-phosphate positioning of ATP.</text>
</comment>
<dbReference type="PANTHER" id="PTHR23135:SF4">
    <property type="entry name" value="UDP-N-ACETYLMURAMOYL-L-ALANYL-D-GLUTAMATE--2,6-DIAMINOPIMELATE LIGASE MURE HOMOLOG, CHLOROPLASTIC"/>
    <property type="match status" value="1"/>
</dbReference>
<evidence type="ECO:0000256" key="10">
    <source>
        <dbReference type="RuleBase" id="RU004136"/>
    </source>
</evidence>
<comment type="subcellular location">
    <subcellularLocation>
        <location evidence="8 9">Cytoplasm</location>
    </subcellularLocation>
</comment>
<evidence type="ECO:0000256" key="1">
    <source>
        <dbReference type="ARBA" id="ARBA00005898"/>
    </source>
</evidence>
<dbReference type="GO" id="GO:0005737">
    <property type="term" value="C:cytoplasm"/>
    <property type="evidence" value="ECO:0007669"/>
    <property type="project" value="UniProtKB-SubCell"/>
</dbReference>
<reference evidence="15" key="1">
    <citation type="submission" date="2016-10" db="EMBL/GenBank/DDBJ databases">
        <authorList>
            <person name="Varghese N."/>
            <person name="Submissions S."/>
        </authorList>
    </citation>
    <scope>NUCLEOTIDE SEQUENCE [LARGE SCALE GENOMIC DNA]</scope>
    <source>
        <strain evidence="15">DSM 3384</strain>
    </source>
</reference>
<dbReference type="HAMAP" id="MF_02019">
    <property type="entry name" value="MurF"/>
    <property type="match status" value="1"/>
</dbReference>
<dbReference type="NCBIfam" id="NF001124">
    <property type="entry name" value="PRK00139.1-2"/>
    <property type="match status" value="1"/>
</dbReference>